<evidence type="ECO:0000256" key="3">
    <source>
        <dbReference type="ARBA" id="ARBA00022448"/>
    </source>
</evidence>
<organism evidence="13 14">
    <name type="scientific">Chloropicon roscoffensis</name>
    <dbReference type="NCBI Taxonomy" id="1461544"/>
    <lineage>
        <taxon>Eukaryota</taxon>
        <taxon>Viridiplantae</taxon>
        <taxon>Chlorophyta</taxon>
        <taxon>Chloropicophyceae</taxon>
        <taxon>Chloropicales</taxon>
        <taxon>Chloropicaceae</taxon>
        <taxon>Chloropicon</taxon>
    </lineage>
</organism>
<evidence type="ECO:0000256" key="8">
    <source>
        <dbReference type="ARBA" id="ARBA00022989"/>
    </source>
</evidence>
<gene>
    <name evidence="13" type="ORF">HKI87_05g37850</name>
</gene>
<evidence type="ECO:0000256" key="5">
    <source>
        <dbReference type="ARBA" id="ARBA00022741"/>
    </source>
</evidence>
<dbReference type="FunFam" id="3.40.50.300:FF:000140">
    <property type="entry name" value="Lipid A export ATP-binding/permease protein MsbA"/>
    <property type="match status" value="1"/>
</dbReference>
<keyword evidence="5" id="KW-0547">Nucleotide-binding</keyword>
<evidence type="ECO:0000256" key="4">
    <source>
        <dbReference type="ARBA" id="ARBA00022692"/>
    </source>
</evidence>
<dbReference type="PANTHER" id="PTHR43394:SF1">
    <property type="entry name" value="ATP-BINDING CASSETTE SUB-FAMILY B MEMBER 10, MITOCHONDRIAL"/>
    <property type="match status" value="1"/>
</dbReference>
<dbReference type="Pfam" id="PF00664">
    <property type="entry name" value="ABC_membrane"/>
    <property type="match status" value="1"/>
</dbReference>
<keyword evidence="14" id="KW-1185">Reference proteome</keyword>
<keyword evidence="4 10" id="KW-0812">Transmembrane</keyword>
<dbReference type="InterPro" id="IPR003439">
    <property type="entry name" value="ABC_transporter-like_ATP-bd"/>
</dbReference>
<dbReference type="PROSITE" id="PS50893">
    <property type="entry name" value="ABC_TRANSPORTER_2"/>
    <property type="match status" value="1"/>
</dbReference>
<evidence type="ECO:0000259" key="11">
    <source>
        <dbReference type="PROSITE" id="PS50893"/>
    </source>
</evidence>
<dbReference type="GO" id="GO:0012505">
    <property type="term" value="C:endomembrane system"/>
    <property type="evidence" value="ECO:0007669"/>
    <property type="project" value="UniProtKB-SubCell"/>
</dbReference>
<dbReference type="Pfam" id="PF00005">
    <property type="entry name" value="ABC_tran"/>
    <property type="match status" value="1"/>
</dbReference>
<reference evidence="13 14" key="1">
    <citation type="submission" date="2024-03" db="EMBL/GenBank/DDBJ databases">
        <title>Complete genome sequence of the green alga Chloropicon roscoffensis RCC1871.</title>
        <authorList>
            <person name="Lemieux C."/>
            <person name="Pombert J.-F."/>
            <person name="Otis C."/>
            <person name="Turmel M."/>
        </authorList>
    </citation>
    <scope>NUCLEOTIDE SEQUENCE [LARGE SCALE GENOMIC DNA]</scope>
    <source>
        <strain evidence="13 14">RCC1871</strain>
    </source>
</reference>
<feature type="transmembrane region" description="Helical" evidence="10">
    <location>
        <begin position="283"/>
        <end position="310"/>
    </location>
</feature>
<comment type="subcellular location">
    <subcellularLocation>
        <location evidence="1">Endomembrane system</location>
        <topology evidence="1">Multi-pass membrane protein</topology>
    </subcellularLocation>
</comment>
<dbReference type="SUPFAM" id="SSF90123">
    <property type="entry name" value="ABC transporter transmembrane region"/>
    <property type="match status" value="1"/>
</dbReference>
<keyword evidence="6 13" id="KW-0067">ATP-binding</keyword>
<dbReference type="PANTHER" id="PTHR43394">
    <property type="entry name" value="ATP-DEPENDENT PERMEASE MDL1, MITOCHONDRIAL"/>
    <property type="match status" value="1"/>
</dbReference>
<dbReference type="SUPFAM" id="SSF52540">
    <property type="entry name" value="P-loop containing nucleoside triphosphate hydrolases"/>
    <property type="match status" value="1"/>
</dbReference>
<proteinExistence type="inferred from homology"/>
<dbReference type="InterPro" id="IPR017871">
    <property type="entry name" value="ABC_transporter-like_CS"/>
</dbReference>
<dbReference type="SMART" id="SM00382">
    <property type="entry name" value="AAA"/>
    <property type="match status" value="1"/>
</dbReference>
<protein>
    <submittedName>
        <fullName evidence="13">ATP-binding cassette transporter</fullName>
    </submittedName>
</protein>
<name>A0AAX4P7S6_9CHLO</name>
<keyword evidence="7" id="KW-1278">Translocase</keyword>
<keyword evidence="9 10" id="KW-0472">Membrane</keyword>
<dbReference type="InterPro" id="IPR003593">
    <property type="entry name" value="AAA+_ATPase"/>
</dbReference>
<dbReference type="Gene3D" id="3.40.50.300">
    <property type="entry name" value="P-loop containing nucleotide triphosphate hydrolases"/>
    <property type="match status" value="1"/>
</dbReference>
<dbReference type="FunFam" id="1.20.1560.10:FF:000215">
    <property type="entry name" value="ABC transporter B family member 4"/>
    <property type="match status" value="1"/>
</dbReference>
<keyword evidence="8 10" id="KW-1133">Transmembrane helix</keyword>
<evidence type="ECO:0000256" key="1">
    <source>
        <dbReference type="ARBA" id="ARBA00004127"/>
    </source>
</evidence>
<evidence type="ECO:0000256" key="9">
    <source>
        <dbReference type="ARBA" id="ARBA00023136"/>
    </source>
</evidence>
<evidence type="ECO:0000313" key="14">
    <source>
        <dbReference type="Proteomes" id="UP001472866"/>
    </source>
</evidence>
<dbReference type="InterPro" id="IPR011527">
    <property type="entry name" value="ABC1_TM_dom"/>
</dbReference>
<dbReference type="PROSITE" id="PS00211">
    <property type="entry name" value="ABC_TRANSPORTER_1"/>
    <property type="match status" value="1"/>
</dbReference>
<evidence type="ECO:0000259" key="12">
    <source>
        <dbReference type="PROSITE" id="PS50929"/>
    </source>
</evidence>
<dbReference type="GO" id="GO:0005524">
    <property type="term" value="F:ATP binding"/>
    <property type="evidence" value="ECO:0007669"/>
    <property type="project" value="UniProtKB-KW"/>
</dbReference>
<evidence type="ECO:0000256" key="7">
    <source>
        <dbReference type="ARBA" id="ARBA00022967"/>
    </source>
</evidence>
<sequence length="631" mass="69637">MQKTFRQPEIPSFIMLEKPLLEERRASEGGASASGGIDRDAPGDCRPWTIRRVVLQESKLLLVGCTVLLVRMPFSIAMPYLQARVLAKLAVKDAHEVWLTVKIMAVAGSVDAVLDFWCVYLFSLTKSRLVKSLRLALFDKLLRQEIGFFDVTSSGELSSRLTTDIATLANDMTWVFRFSIEAVARILGVGLTLFHTDWRLALVTCTSIPLIAAGNRVYGVWLRENAVKVQDSLAVANAVAQEVLSCFRVVYSFANERFESSRYRREVEKNFALNKRQAAIDGVYYMLVSTFLMNTVVRLLVIGYGAHLYFGSAMDFEKLSRFVFFVDMLQSWTNMLFDSFSNLVKSGGASAKVFEILNREGGRGGRGWGEGEGAEPMAAPGHVSFENVSFSYPARPGEAVLRGVTFQAEAGKTLAIIGRSGSGKSTIVNLIENFYQPDVGRVLLDGKSVAALGHEELHSAVAIVNQDTVLFSGSIYDNIVYGARNEAVRRGWRGKELMPRVVEAARVANIHDFISTLPGGYEEEVGERGVQLSGGQRQRIAIARAVLADPRVLLLDEATSSLDHESEKAVKEALDRVMDGKTVVVVAHRLSTIMNANSILVMRDGEIADQGPPERMQEWLKTAATDMEIVD</sequence>
<dbReference type="EMBL" id="CP151505">
    <property type="protein sequence ID" value="WZN62249.1"/>
    <property type="molecule type" value="Genomic_DNA"/>
</dbReference>
<dbReference type="InterPro" id="IPR039421">
    <property type="entry name" value="Type_1_exporter"/>
</dbReference>
<feature type="transmembrane region" description="Helical" evidence="10">
    <location>
        <begin position="60"/>
        <end position="81"/>
    </location>
</feature>
<evidence type="ECO:0000256" key="2">
    <source>
        <dbReference type="ARBA" id="ARBA00006493"/>
    </source>
</evidence>
<evidence type="ECO:0000256" key="6">
    <source>
        <dbReference type="ARBA" id="ARBA00022840"/>
    </source>
</evidence>
<feature type="domain" description="ABC transporter" evidence="11">
    <location>
        <begin position="383"/>
        <end position="629"/>
    </location>
</feature>
<dbReference type="InterPro" id="IPR027417">
    <property type="entry name" value="P-loop_NTPase"/>
</dbReference>
<dbReference type="PROSITE" id="PS50929">
    <property type="entry name" value="ABC_TM1F"/>
    <property type="match status" value="1"/>
</dbReference>
<evidence type="ECO:0000256" key="10">
    <source>
        <dbReference type="SAM" id="Phobius"/>
    </source>
</evidence>
<dbReference type="GO" id="GO:0016020">
    <property type="term" value="C:membrane"/>
    <property type="evidence" value="ECO:0007669"/>
    <property type="project" value="InterPro"/>
</dbReference>
<evidence type="ECO:0000313" key="13">
    <source>
        <dbReference type="EMBL" id="WZN62249.1"/>
    </source>
</evidence>
<dbReference type="Gene3D" id="1.20.1560.10">
    <property type="entry name" value="ABC transporter type 1, transmembrane domain"/>
    <property type="match status" value="1"/>
</dbReference>
<keyword evidence="3" id="KW-0813">Transport</keyword>
<dbReference type="InterPro" id="IPR036640">
    <property type="entry name" value="ABC1_TM_sf"/>
</dbReference>
<comment type="similarity">
    <text evidence="2">Belongs to the ABC transporter superfamily. ABCB family. MHC peptide exporter (TC 3.A.1.209) subfamily.</text>
</comment>
<feature type="domain" description="ABC transmembrane type-1" evidence="12">
    <location>
        <begin position="74"/>
        <end position="345"/>
    </location>
</feature>
<dbReference type="AlphaFoldDB" id="A0AAX4P7S6"/>
<accession>A0AAX4P7S6</accession>
<dbReference type="GO" id="GO:0015421">
    <property type="term" value="F:ABC-type oligopeptide transporter activity"/>
    <property type="evidence" value="ECO:0007669"/>
    <property type="project" value="TreeGrafter"/>
</dbReference>
<dbReference type="CDD" id="cd18572">
    <property type="entry name" value="ABC_6TM_TAP"/>
    <property type="match status" value="1"/>
</dbReference>
<feature type="transmembrane region" description="Helical" evidence="10">
    <location>
        <begin position="101"/>
        <end position="124"/>
    </location>
</feature>
<dbReference type="Proteomes" id="UP001472866">
    <property type="component" value="Chromosome 05"/>
</dbReference>
<dbReference type="GO" id="GO:0016887">
    <property type="term" value="F:ATP hydrolysis activity"/>
    <property type="evidence" value="ECO:0007669"/>
    <property type="project" value="InterPro"/>
</dbReference>